<protein>
    <submittedName>
        <fullName evidence="2">Uncharacterized protein</fullName>
    </submittedName>
</protein>
<proteinExistence type="predicted"/>
<evidence type="ECO:0000313" key="3">
    <source>
        <dbReference type="Proteomes" id="UP000177625"/>
    </source>
</evidence>
<sequence length="186" mass="20559">MAIPQMPIILLLTPIFFVTFSPSVLPLPILRIVPLLSSTVSLIWAYDEYAFLTAWLLLPRTQHTQIQQLLPLWFAKWGPLGTKVLFSSFPLSVGAGVANIISVSRTSGLGWEFFAYGLGTFFTLMHFIYGPKAMGLLKGIRTETKDGGDPLGQLEMWMRMHLQRCWVADGPATVAFGVAVILGMEG</sequence>
<reference evidence="3" key="1">
    <citation type="submission" date="2016-03" db="EMBL/GenBank/DDBJ databases">
        <authorList>
            <person name="Guldener U."/>
        </authorList>
    </citation>
    <scope>NUCLEOTIDE SEQUENCE [LARGE SCALE GENOMIC DNA]</scope>
</reference>
<gene>
    <name evidence="2" type="ORF">RSE6_04075</name>
</gene>
<name>A0A1E1M4C8_RHYSE</name>
<evidence type="ECO:0000256" key="1">
    <source>
        <dbReference type="SAM" id="Phobius"/>
    </source>
</evidence>
<keyword evidence="1" id="KW-0472">Membrane</keyword>
<keyword evidence="1" id="KW-1133">Transmembrane helix</keyword>
<evidence type="ECO:0000313" key="2">
    <source>
        <dbReference type="EMBL" id="CZT43963.1"/>
    </source>
</evidence>
<keyword evidence="1" id="KW-0812">Transmembrane</keyword>
<feature type="transmembrane region" description="Helical" evidence="1">
    <location>
        <begin position="80"/>
        <end position="101"/>
    </location>
</feature>
<accession>A0A1E1M4C8</accession>
<dbReference type="Proteomes" id="UP000177625">
    <property type="component" value="Unassembled WGS sequence"/>
</dbReference>
<keyword evidence="3" id="KW-1185">Reference proteome</keyword>
<dbReference type="AlphaFoldDB" id="A0A1E1M4C8"/>
<organism evidence="2 3">
    <name type="scientific">Rhynchosporium secalis</name>
    <name type="common">Barley scald fungus</name>
    <dbReference type="NCBI Taxonomy" id="38038"/>
    <lineage>
        <taxon>Eukaryota</taxon>
        <taxon>Fungi</taxon>
        <taxon>Dikarya</taxon>
        <taxon>Ascomycota</taxon>
        <taxon>Pezizomycotina</taxon>
        <taxon>Leotiomycetes</taxon>
        <taxon>Helotiales</taxon>
        <taxon>Ploettnerulaceae</taxon>
        <taxon>Rhynchosporium</taxon>
    </lineage>
</organism>
<dbReference type="EMBL" id="FJVC01000157">
    <property type="protein sequence ID" value="CZT43963.1"/>
    <property type="molecule type" value="Genomic_DNA"/>
</dbReference>
<feature type="transmembrane region" description="Helical" evidence="1">
    <location>
        <begin position="113"/>
        <end position="131"/>
    </location>
</feature>